<gene>
    <name evidence="3" type="ORF">EDEG_02208</name>
</gene>
<dbReference type="EMBL" id="AFBI03000037">
    <property type="protein sequence ID" value="EJW03443.1"/>
    <property type="molecule type" value="Genomic_DNA"/>
</dbReference>
<evidence type="ECO:0000313" key="4">
    <source>
        <dbReference type="Proteomes" id="UP000003163"/>
    </source>
</evidence>
<evidence type="ECO:0000256" key="2">
    <source>
        <dbReference type="SAM" id="SignalP"/>
    </source>
</evidence>
<keyword evidence="1" id="KW-0472">Membrane</keyword>
<reference evidence="4" key="2">
    <citation type="submission" date="2015-07" db="EMBL/GenBank/DDBJ databases">
        <title>Contrasting host-pathogen interactions and genome evolution in two generalist and specialist microsporidian pathogens of mosquitoes.</title>
        <authorList>
            <consortium name="The Broad Institute Genomics Platform"/>
            <consortium name="The Broad Institute Genome Sequencing Center for Infectious Disease"/>
            <person name="Cuomo C.A."/>
            <person name="Sanscrainte N.D."/>
            <person name="Goldberg J.M."/>
            <person name="Heiman D."/>
            <person name="Young S."/>
            <person name="Zeng Q."/>
            <person name="Becnel J.J."/>
            <person name="Birren B.W."/>
        </authorList>
    </citation>
    <scope>NUCLEOTIDE SEQUENCE [LARGE SCALE GENOMIC DNA]</scope>
    <source>
        <strain evidence="4">USNM 41457</strain>
    </source>
</reference>
<evidence type="ECO:0000313" key="3">
    <source>
        <dbReference type="EMBL" id="EJW03443.1"/>
    </source>
</evidence>
<dbReference type="Proteomes" id="UP000003163">
    <property type="component" value="Unassembled WGS sequence"/>
</dbReference>
<organism evidence="3 4">
    <name type="scientific">Edhazardia aedis (strain USNM 41457)</name>
    <name type="common">Microsporidian parasite</name>
    <dbReference type="NCBI Taxonomy" id="1003232"/>
    <lineage>
        <taxon>Eukaryota</taxon>
        <taxon>Fungi</taxon>
        <taxon>Fungi incertae sedis</taxon>
        <taxon>Microsporidia</taxon>
        <taxon>Edhazardia</taxon>
    </lineage>
</organism>
<keyword evidence="1" id="KW-0812">Transmembrane</keyword>
<dbReference type="InParanoid" id="J8ZUT2"/>
<keyword evidence="2" id="KW-0732">Signal</keyword>
<proteinExistence type="predicted"/>
<sequence length="866" mass="101898">MFSKNLLVLFLFTYKPKYISCAEDVKPPDISRYNFLSAWGMNSDEYYYYLFKNFILKDYAAFVAEETEYLNYISEFIQNDVIKSAINSEKRILNIEFAAFYASLKKLIFLFCENLCAKGVDQLNDRNIELVLQDLDQYLVSGMIKSIRNHLVKNRADKNMPANDIKVNIKHYFSFATENIEFFYELNARIMFLLIKNCASLYEICWFTFLYNYQFIGNEIPCLKNEYGFTYEEHKFNKYNDFYSLVDCQTVGSCKCFVCSHLLYIFNIVEYAKAAEGVYYLTFVINISSEISQRMERIFDAYYNQKKSLQEILKELYTTHYHEIERFHNDKIIQNYDFIVSINEKIIKKDLNVAFHIQNSSTYYISTIFDKIFKFENYFDNKTRLKEVEIFFHIFELLENFYNLHIVKLFDMVLNKETPICELFNEFKGVPYDSYKNVTINTLTESSEYKIGNNFYDNNRGNENSSCMQCTNNESENDTKEQDINDYLLIDKLGKRIKVFKEKDGLFVINFNSMNAEFLAHNTQEGATAYLNNLIDSLEKKNIIKKNISDTLQSNEPSCQSDAPCVTMNISKTHHSGENTYLSENLHVKSNNFLEFSCRNDEKNKKVFDHFRYCPKLKIFFSGNHSDNAKDSNKLQYQNNPDIQMEQEIKISFCCDCNSYSAMNNASDSCVYTSNSDNNQQDISKTSCDKLIGNIYNCITYSKENRGTHNKNQSANSFRSDATKDHVFSTNCASKPQVDTSSDTIDVAKNEEEYYTENLFKNINNSKFRIIEILEMFLKQTKEQNEAFIRAYFQNFSQKCINKIILFDISEFEDVFSTGNFDFLVNNQELLIKFGIFCILIASWRFYTFVLLYLLYIMKIELNLKC</sequence>
<protein>
    <submittedName>
        <fullName evidence="3">Uncharacterized protein</fullName>
    </submittedName>
</protein>
<evidence type="ECO:0000256" key="1">
    <source>
        <dbReference type="SAM" id="Phobius"/>
    </source>
</evidence>
<keyword evidence="1" id="KW-1133">Transmembrane helix</keyword>
<dbReference type="VEuPathDB" id="MicrosporidiaDB:EDEG_02208"/>
<name>J8ZUT2_EDHAE</name>
<comment type="caution">
    <text evidence="3">The sequence shown here is derived from an EMBL/GenBank/DDBJ whole genome shotgun (WGS) entry which is preliminary data.</text>
</comment>
<reference evidence="3 4" key="1">
    <citation type="submission" date="2011-08" db="EMBL/GenBank/DDBJ databases">
        <authorList>
            <person name="Liu Z.J."/>
            <person name="Shi F.L."/>
            <person name="Lu J.Q."/>
            <person name="Li M."/>
            <person name="Wang Z.L."/>
        </authorList>
    </citation>
    <scope>NUCLEOTIDE SEQUENCE [LARGE SCALE GENOMIC DNA]</scope>
    <source>
        <strain evidence="3 4">USNM 41457</strain>
    </source>
</reference>
<accession>J8ZUT2</accession>
<feature type="signal peptide" evidence="2">
    <location>
        <begin position="1"/>
        <end position="21"/>
    </location>
</feature>
<dbReference type="HOGENOM" id="CLU_330943_0_0_1"/>
<feature type="chain" id="PRO_5003818857" evidence="2">
    <location>
        <begin position="22"/>
        <end position="866"/>
    </location>
</feature>
<keyword evidence="4" id="KW-1185">Reference proteome</keyword>
<feature type="transmembrane region" description="Helical" evidence="1">
    <location>
        <begin position="834"/>
        <end position="856"/>
    </location>
</feature>
<dbReference type="AlphaFoldDB" id="J8ZUT2"/>